<dbReference type="InterPro" id="IPR014729">
    <property type="entry name" value="Rossmann-like_a/b/a_fold"/>
</dbReference>
<evidence type="ECO:0000256" key="5">
    <source>
        <dbReference type="ARBA" id="ARBA00022917"/>
    </source>
</evidence>
<protein>
    <recommendedName>
        <fullName evidence="1">methionine--tRNA ligase</fullName>
        <ecNumber evidence="1">6.1.1.10</ecNumber>
    </recommendedName>
</protein>
<feature type="compositionally biased region" description="Polar residues" evidence="8">
    <location>
        <begin position="600"/>
        <end position="609"/>
    </location>
</feature>
<dbReference type="PRINTS" id="PR01041">
    <property type="entry name" value="TRNASYNTHMET"/>
</dbReference>
<dbReference type="PANTHER" id="PTHR43326">
    <property type="entry name" value="METHIONYL-TRNA SYNTHETASE"/>
    <property type="match status" value="1"/>
</dbReference>
<evidence type="ECO:0000256" key="2">
    <source>
        <dbReference type="ARBA" id="ARBA00022598"/>
    </source>
</evidence>
<dbReference type="EMBL" id="BQNB010013155">
    <property type="protein sequence ID" value="GJT12531.1"/>
    <property type="molecule type" value="Genomic_DNA"/>
</dbReference>
<dbReference type="SUPFAM" id="SSF47323">
    <property type="entry name" value="Anticodon-binding domain of a subclass of class I aminoacyl-tRNA synthetases"/>
    <property type="match status" value="1"/>
</dbReference>
<feature type="domain" description="Methionyl-tRNA synthetase anticodon-binding" evidence="10">
    <location>
        <begin position="444"/>
        <end position="578"/>
    </location>
</feature>
<dbReference type="EC" id="6.1.1.10" evidence="1"/>
<dbReference type="InterPro" id="IPR009080">
    <property type="entry name" value="tRNAsynth_Ia_anticodon-bd"/>
</dbReference>
<keyword evidence="12" id="KW-1185">Reference proteome</keyword>
<evidence type="ECO:0000259" key="9">
    <source>
        <dbReference type="Pfam" id="PF09334"/>
    </source>
</evidence>
<reference evidence="11" key="2">
    <citation type="submission" date="2022-01" db="EMBL/GenBank/DDBJ databases">
        <authorList>
            <person name="Yamashiro T."/>
            <person name="Shiraishi A."/>
            <person name="Satake H."/>
            <person name="Nakayama K."/>
        </authorList>
    </citation>
    <scope>NUCLEOTIDE SEQUENCE</scope>
</reference>
<evidence type="ECO:0000256" key="7">
    <source>
        <dbReference type="RuleBase" id="RU363039"/>
    </source>
</evidence>
<evidence type="ECO:0000256" key="4">
    <source>
        <dbReference type="ARBA" id="ARBA00022840"/>
    </source>
</evidence>
<feature type="region of interest" description="Disordered" evidence="8">
    <location>
        <begin position="584"/>
        <end position="609"/>
    </location>
</feature>
<evidence type="ECO:0000259" key="10">
    <source>
        <dbReference type="Pfam" id="PF19303"/>
    </source>
</evidence>
<sequence>MAARVQQSMMIQFQRNTFFFSNPINNNNFHSKWLSSSKSSSSSKRYLYCTCCTSSSSLRKDDQVEPYVLTTPLYYVNAPPHMGSAYSTIAADSIARFQRLIGKKVIFITGTDEHGEKIATAAAAAGGSSPNDHCDTISRSYRALWKDLDISYDKFIRTTDPKHEAIVEEFYSKVLATGDIYRADYEGLYCVSCEEYKDEKELLENNCCPMHLKPCVSRKEDNYFFALSKYQKRLEEILEQNPDFVQPVNRLNEVQNWMKSGLRDFSISRASVDWGIRVPNDPKQTIYVWFDALLGYISALLQDQEQPSLQTAISSGWPASLHLIGKDILRFHAVYWPAMLMSAGLSLPKTVFGHGFLTKDGMKMGKSLGNTLEPNELVQRFGPDAVRYFFLKEVEFGNDGDYSEERFINIVNAHLANTIGNLLNRTLGLLKKNCHSTLVADSSVAAEGNEFKDTVEKLVEKSKVQYESLLLSSACESVLEIGTAGNLYIDGCAPWSLFKQGGASFDSAAKDLVLILEAMRIIAVALSPVTPKLCLSIYRQLGYTEEQFNAVTWSDTKWGGLKAGQVMAPPNPIFARIEVITEGEGGPPVEKKVSKKKQMSRQTQSSVGA</sequence>
<evidence type="ECO:0000256" key="8">
    <source>
        <dbReference type="SAM" id="MobiDB-lite"/>
    </source>
</evidence>
<evidence type="ECO:0000313" key="12">
    <source>
        <dbReference type="Proteomes" id="UP001151760"/>
    </source>
</evidence>
<dbReference type="Gene3D" id="2.170.220.10">
    <property type="match status" value="1"/>
</dbReference>
<keyword evidence="5 7" id="KW-0648">Protein biosynthesis</keyword>
<evidence type="ECO:0000256" key="3">
    <source>
        <dbReference type="ARBA" id="ARBA00022741"/>
    </source>
</evidence>
<dbReference type="InterPro" id="IPR033911">
    <property type="entry name" value="MetRS_core"/>
</dbReference>
<dbReference type="NCBIfam" id="NF008900">
    <property type="entry name" value="PRK12267.1"/>
    <property type="match status" value="1"/>
</dbReference>
<keyword evidence="4 7" id="KW-0067">ATP-binding</keyword>
<dbReference type="InterPro" id="IPR014758">
    <property type="entry name" value="Met-tRNA_synth"/>
</dbReference>
<gene>
    <name evidence="11" type="ORF">Tco_0859573</name>
</gene>
<reference evidence="11" key="1">
    <citation type="journal article" date="2022" name="Int. J. Mol. Sci.">
        <title>Draft Genome of Tanacetum Coccineum: Genomic Comparison of Closely Related Tanacetum-Family Plants.</title>
        <authorList>
            <person name="Yamashiro T."/>
            <person name="Shiraishi A."/>
            <person name="Nakayama K."/>
            <person name="Satake H."/>
        </authorList>
    </citation>
    <scope>NUCLEOTIDE SEQUENCE</scope>
</reference>
<evidence type="ECO:0000256" key="6">
    <source>
        <dbReference type="ARBA" id="ARBA00023146"/>
    </source>
</evidence>
<keyword evidence="6 7" id="KW-0030">Aminoacyl-tRNA synthetase</keyword>
<dbReference type="InterPro" id="IPR015413">
    <property type="entry name" value="Methionyl/Leucyl_tRNA_Synth"/>
</dbReference>
<comment type="similarity">
    <text evidence="7">Belongs to the class-I aminoacyl-tRNA synthetase family.</text>
</comment>
<evidence type="ECO:0000313" key="11">
    <source>
        <dbReference type="EMBL" id="GJT12531.1"/>
    </source>
</evidence>
<feature type="domain" description="Methionyl/Leucyl tRNA synthetase" evidence="9">
    <location>
        <begin position="201"/>
        <end position="427"/>
    </location>
</feature>
<dbReference type="Proteomes" id="UP001151760">
    <property type="component" value="Unassembled WGS sequence"/>
</dbReference>
<dbReference type="CDD" id="cd00814">
    <property type="entry name" value="MetRS_core"/>
    <property type="match status" value="1"/>
</dbReference>
<dbReference type="InterPro" id="IPR023457">
    <property type="entry name" value="Met-tRNA_synth_2"/>
</dbReference>
<keyword evidence="2 7" id="KW-0436">Ligase</keyword>
<dbReference type="CDD" id="cd07957">
    <property type="entry name" value="Anticodon_Ia_Met"/>
    <property type="match status" value="1"/>
</dbReference>
<comment type="caution">
    <text evidence="11">The sequence shown here is derived from an EMBL/GenBank/DDBJ whole genome shotgun (WGS) entry which is preliminary data.</text>
</comment>
<dbReference type="PANTHER" id="PTHR43326:SF1">
    <property type="entry name" value="METHIONINE--TRNA LIGASE, MITOCHONDRIAL"/>
    <property type="match status" value="1"/>
</dbReference>
<name>A0ABQ5BCD9_9ASTR</name>
<dbReference type="HAMAP" id="MF_01228">
    <property type="entry name" value="Met_tRNA_synth_type2"/>
    <property type="match status" value="1"/>
</dbReference>
<dbReference type="Pfam" id="PF19303">
    <property type="entry name" value="Anticodon_3"/>
    <property type="match status" value="1"/>
</dbReference>
<dbReference type="InterPro" id="IPR041872">
    <property type="entry name" value="Anticodon_Met"/>
</dbReference>
<keyword evidence="3 7" id="KW-0547">Nucleotide-binding</keyword>
<dbReference type="GO" id="GO:0016874">
    <property type="term" value="F:ligase activity"/>
    <property type="evidence" value="ECO:0007669"/>
    <property type="project" value="UniProtKB-KW"/>
</dbReference>
<organism evidence="11 12">
    <name type="scientific">Tanacetum coccineum</name>
    <dbReference type="NCBI Taxonomy" id="301880"/>
    <lineage>
        <taxon>Eukaryota</taxon>
        <taxon>Viridiplantae</taxon>
        <taxon>Streptophyta</taxon>
        <taxon>Embryophyta</taxon>
        <taxon>Tracheophyta</taxon>
        <taxon>Spermatophyta</taxon>
        <taxon>Magnoliopsida</taxon>
        <taxon>eudicotyledons</taxon>
        <taxon>Gunneridae</taxon>
        <taxon>Pentapetalae</taxon>
        <taxon>asterids</taxon>
        <taxon>campanulids</taxon>
        <taxon>Asterales</taxon>
        <taxon>Asteraceae</taxon>
        <taxon>Asteroideae</taxon>
        <taxon>Anthemideae</taxon>
        <taxon>Anthemidinae</taxon>
        <taxon>Tanacetum</taxon>
    </lineage>
</organism>
<dbReference type="Pfam" id="PF09334">
    <property type="entry name" value="tRNA-synt_1g"/>
    <property type="match status" value="1"/>
</dbReference>
<dbReference type="NCBIfam" id="TIGR00398">
    <property type="entry name" value="metG"/>
    <property type="match status" value="1"/>
</dbReference>
<dbReference type="SUPFAM" id="SSF52374">
    <property type="entry name" value="Nucleotidylyl transferase"/>
    <property type="match status" value="1"/>
</dbReference>
<dbReference type="Gene3D" id="3.40.50.620">
    <property type="entry name" value="HUPs"/>
    <property type="match status" value="1"/>
</dbReference>
<accession>A0ABQ5BCD9</accession>
<dbReference type="Gene3D" id="1.10.730.10">
    <property type="entry name" value="Isoleucyl-tRNA Synthetase, Domain 1"/>
    <property type="match status" value="1"/>
</dbReference>
<evidence type="ECO:0000256" key="1">
    <source>
        <dbReference type="ARBA" id="ARBA00012838"/>
    </source>
</evidence>
<proteinExistence type="inferred from homology"/>